<dbReference type="EMBL" id="LR796246">
    <property type="protein sequence ID" value="CAB4131324.1"/>
    <property type="molecule type" value="Genomic_DNA"/>
</dbReference>
<accession>A0A6J5L9U2</accession>
<reference evidence="1" key="1">
    <citation type="submission" date="2020-04" db="EMBL/GenBank/DDBJ databases">
        <authorList>
            <person name="Chiriac C."/>
            <person name="Salcher M."/>
            <person name="Ghai R."/>
            <person name="Kavagutti S V."/>
        </authorList>
    </citation>
    <scope>NUCLEOTIDE SEQUENCE</scope>
</reference>
<name>A0A6J5L9U2_9CAUD</name>
<proteinExistence type="predicted"/>
<evidence type="ECO:0000313" key="1">
    <source>
        <dbReference type="EMBL" id="CAB4131324.1"/>
    </source>
</evidence>
<sequence length="95" mass="10798">MKRSRHNLIRELLLVSEDGLTVNQIAQAVGDDNPKSIQKTVKLIHGVYIDRWTVPKRGQFAAVYMCVNVPNNAPHPTERYVPQTMWQSSITKGIQ</sequence>
<protein>
    <submittedName>
        <fullName evidence="1">Uncharacterized protein</fullName>
    </submittedName>
</protein>
<gene>
    <name evidence="1" type="ORF">UFOVP133_64</name>
</gene>
<organism evidence="1">
    <name type="scientific">uncultured Caudovirales phage</name>
    <dbReference type="NCBI Taxonomy" id="2100421"/>
    <lineage>
        <taxon>Viruses</taxon>
        <taxon>Duplodnaviria</taxon>
        <taxon>Heunggongvirae</taxon>
        <taxon>Uroviricota</taxon>
        <taxon>Caudoviricetes</taxon>
        <taxon>Peduoviridae</taxon>
        <taxon>Maltschvirus</taxon>
        <taxon>Maltschvirus maltsch</taxon>
    </lineage>
</organism>